<feature type="compositionally biased region" description="Polar residues" evidence="2">
    <location>
        <begin position="266"/>
        <end position="276"/>
    </location>
</feature>
<dbReference type="GO" id="GO:0010824">
    <property type="term" value="P:regulation of centrosome duplication"/>
    <property type="evidence" value="ECO:0007669"/>
    <property type="project" value="TreeGrafter"/>
</dbReference>
<dbReference type="AlphaFoldDB" id="A0A814PLS9"/>
<comment type="caution">
    <text evidence="4">The sequence shown here is derived from an EMBL/GenBank/DDBJ whole genome shotgun (WGS) entry which is preliminary data.</text>
</comment>
<feature type="coiled-coil region" evidence="1">
    <location>
        <begin position="533"/>
        <end position="589"/>
    </location>
</feature>
<gene>
    <name evidence="3" type="ORF">BJG266_LOCUS19156</name>
    <name evidence="4" type="ORF">QVE165_LOCUS20671</name>
</gene>
<feature type="compositionally biased region" description="Polar residues" evidence="2">
    <location>
        <begin position="33"/>
        <end position="44"/>
    </location>
</feature>
<evidence type="ECO:0000313" key="5">
    <source>
        <dbReference type="Proteomes" id="UP000663832"/>
    </source>
</evidence>
<keyword evidence="1" id="KW-0175">Coiled coil</keyword>
<dbReference type="EMBL" id="CAJNOM010000130">
    <property type="protein sequence ID" value="CAF1107861.1"/>
    <property type="molecule type" value="Genomic_DNA"/>
</dbReference>
<sequence>MDNQQSRKTEAFNLSLQGTSIQPGSSPLRPLSARTNSQSKQPLTPSRGGSAKERKASMSTSINLSSARERRLSNSSQRSLVTKSPPPSPVDKKSIPSSTSSSVFRVLSPRHQHHDADGFFTYQSQQKSFQEKSVDDNEWDETRRWADELHQLNSPFTPEQQTQGVGPLGMSRDSLNGTVTGTNLFQTIAQQQEQPLPALESVDIEQLTLTEIELDAAKSPIIIQQSYRQTHIEFEQEKPFENEQIRIPSARETSQQENNIHHRLNNSRPTSASSTARQRRTPIPSPVPPSLHFDDKIRSVSSVTTSSSTSTVTSKVTLDDVYEQLKKLEEIEQFPIQTPLKDDTVYLIDPSASIPPPFIDELPLQTSNLDETNPYDQIVASVRSQKSTGRRPPSPRTNRLPTPPQSSQRQQQPVKLIQSVSIPHHRTSSLIDQQTKITTPYKSLMNPVYPRTPREHELRNSTRTIHTSRDKPFQSRFDNEENQRQPFIVQYHPNQQHELNDYYRKETERDFEHHLQAQKDEYETIIQRHLKFIDQLIGDKKRLSERCEHLISELKIIDRKCNDRIRAVEESQRNDLQKLKDVHDAAEKLRREHWIEEKTKKIKELTVRGLEPEIQKLISRHKNELAKVKVVHEAELLAADERASQRYIRMVEELRDQLEREKDVAIAHERELARDKYEKVLHDEEKLLNEQKRRLYTEIEDEKNRQADSATKQRADLDKLRRDIEANHRNVVETTKHEYEKTRLEQERRYTNEIQELKEKLTLDRQNWEENYMKKQETLLANKERELREQMKHERDREIEKIISQFESDTTSTKEETERTAENRVKRIRDKYEQEFRELENSEKQTKERFNQIKAQMTEVQGDNERLQVLLKQKELEINDIKKITESLQQERERLSDIIRQEFADRLVLTEDENRRIKGEIAELRARQQLELEKKKDELETLQRRQEKELETIHEKIKEAITKKDEQVHTLRVQYETAVKRTEHLEGLLTQQRKLISTVPSSGSHASKKN</sequence>
<dbReference type="Proteomes" id="UP000663832">
    <property type="component" value="Unassembled WGS sequence"/>
</dbReference>
<dbReference type="GO" id="GO:0034451">
    <property type="term" value="C:centriolar satellite"/>
    <property type="evidence" value="ECO:0007669"/>
    <property type="project" value="TreeGrafter"/>
</dbReference>
<protein>
    <submittedName>
        <fullName evidence="4">Uncharacterized protein</fullName>
    </submittedName>
</protein>
<feature type="region of interest" description="Disordered" evidence="2">
    <location>
        <begin position="1"/>
        <end position="110"/>
    </location>
</feature>
<proteinExistence type="predicted"/>
<feature type="region of interest" description="Disordered" evidence="2">
    <location>
        <begin position="250"/>
        <end position="294"/>
    </location>
</feature>
<feature type="compositionally biased region" description="Basic and acidic residues" evidence="2">
    <location>
        <begin position="1"/>
        <end position="10"/>
    </location>
</feature>
<evidence type="ECO:0000313" key="3">
    <source>
        <dbReference type="EMBL" id="CAF1060845.1"/>
    </source>
</evidence>
<reference evidence="4" key="1">
    <citation type="submission" date="2021-02" db="EMBL/GenBank/DDBJ databases">
        <authorList>
            <person name="Nowell W R."/>
        </authorList>
    </citation>
    <scope>NUCLEOTIDE SEQUENCE</scope>
</reference>
<keyword evidence="5" id="KW-1185">Reference proteome</keyword>
<dbReference type="OrthoDB" id="197735at2759"/>
<organism evidence="4 5">
    <name type="scientific">Adineta steineri</name>
    <dbReference type="NCBI Taxonomy" id="433720"/>
    <lineage>
        <taxon>Eukaryota</taxon>
        <taxon>Metazoa</taxon>
        <taxon>Spiralia</taxon>
        <taxon>Gnathifera</taxon>
        <taxon>Rotifera</taxon>
        <taxon>Eurotatoria</taxon>
        <taxon>Bdelloidea</taxon>
        <taxon>Adinetida</taxon>
        <taxon>Adinetidae</taxon>
        <taxon>Adineta</taxon>
    </lineage>
</organism>
<accession>A0A814PLS9</accession>
<evidence type="ECO:0000256" key="2">
    <source>
        <dbReference type="SAM" id="MobiDB-lite"/>
    </source>
</evidence>
<feature type="coiled-coil region" evidence="1">
    <location>
        <begin position="644"/>
        <end position="963"/>
    </location>
</feature>
<feature type="region of interest" description="Disordered" evidence="2">
    <location>
        <begin position="381"/>
        <end position="415"/>
    </location>
</feature>
<dbReference type="EMBL" id="CAJNOI010000101">
    <property type="protein sequence ID" value="CAF1060845.1"/>
    <property type="molecule type" value="Genomic_DNA"/>
</dbReference>
<dbReference type="Proteomes" id="UP000663877">
    <property type="component" value="Unassembled WGS sequence"/>
</dbReference>
<feature type="compositionally biased region" description="Polar residues" evidence="2">
    <location>
        <begin position="73"/>
        <end position="82"/>
    </location>
</feature>
<dbReference type="PANTHER" id="PTHR31540">
    <property type="entry name" value="CENTROSOMAL PROTEIN OF 131 KDA"/>
    <property type="match status" value="1"/>
</dbReference>
<name>A0A814PLS9_9BILA</name>
<feature type="compositionally biased region" description="Polar residues" evidence="2">
    <location>
        <begin position="11"/>
        <end position="25"/>
    </location>
</feature>
<feature type="compositionally biased region" description="Polar residues" evidence="2">
    <location>
        <begin position="57"/>
        <end position="66"/>
    </location>
</feature>
<evidence type="ECO:0000256" key="1">
    <source>
        <dbReference type="SAM" id="Coils"/>
    </source>
</evidence>
<dbReference type="InterPro" id="IPR030465">
    <property type="entry name" value="CEP131"/>
</dbReference>
<dbReference type="PANTHER" id="PTHR31540:SF1">
    <property type="entry name" value="CENTROSOMAL PROTEIN OF 131 KDA"/>
    <property type="match status" value="1"/>
</dbReference>
<dbReference type="GO" id="GO:0035735">
    <property type="term" value="P:intraciliary transport involved in cilium assembly"/>
    <property type="evidence" value="ECO:0007669"/>
    <property type="project" value="InterPro"/>
</dbReference>
<evidence type="ECO:0000313" key="4">
    <source>
        <dbReference type="EMBL" id="CAF1107861.1"/>
    </source>
</evidence>
<dbReference type="GO" id="GO:0005929">
    <property type="term" value="C:cilium"/>
    <property type="evidence" value="ECO:0007669"/>
    <property type="project" value="GOC"/>
</dbReference>